<keyword evidence="3" id="KW-1185">Reference proteome</keyword>
<feature type="transmembrane region" description="Helical" evidence="1">
    <location>
        <begin position="99"/>
        <end position="121"/>
    </location>
</feature>
<organism evidence="2 3">
    <name type="scientific">Plectosphaerella plurivora</name>
    <dbReference type="NCBI Taxonomy" id="936078"/>
    <lineage>
        <taxon>Eukaryota</taxon>
        <taxon>Fungi</taxon>
        <taxon>Dikarya</taxon>
        <taxon>Ascomycota</taxon>
        <taxon>Pezizomycotina</taxon>
        <taxon>Sordariomycetes</taxon>
        <taxon>Hypocreomycetidae</taxon>
        <taxon>Glomerellales</taxon>
        <taxon>Plectosphaerellaceae</taxon>
        <taxon>Plectosphaerella</taxon>
    </lineage>
</organism>
<keyword evidence="1" id="KW-1133">Transmembrane helix</keyword>
<gene>
    <name evidence="2" type="ORF">F5X68DRAFT_196764</name>
</gene>
<feature type="transmembrane region" description="Helical" evidence="1">
    <location>
        <begin position="9"/>
        <end position="31"/>
    </location>
</feature>
<reference evidence="2" key="1">
    <citation type="journal article" date="2021" name="Nat. Commun.">
        <title>Genetic determinants of endophytism in the Arabidopsis root mycobiome.</title>
        <authorList>
            <person name="Mesny F."/>
            <person name="Miyauchi S."/>
            <person name="Thiergart T."/>
            <person name="Pickel B."/>
            <person name="Atanasova L."/>
            <person name="Karlsson M."/>
            <person name="Huettel B."/>
            <person name="Barry K.W."/>
            <person name="Haridas S."/>
            <person name="Chen C."/>
            <person name="Bauer D."/>
            <person name="Andreopoulos W."/>
            <person name="Pangilinan J."/>
            <person name="LaButti K."/>
            <person name="Riley R."/>
            <person name="Lipzen A."/>
            <person name="Clum A."/>
            <person name="Drula E."/>
            <person name="Henrissat B."/>
            <person name="Kohler A."/>
            <person name="Grigoriev I.V."/>
            <person name="Martin F.M."/>
            <person name="Hacquard S."/>
        </authorList>
    </citation>
    <scope>NUCLEOTIDE SEQUENCE</scope>
    <source>
        <strain evidence="2">MPI-SDFR-AT-0117</strain>
    </source>
</reference>
<feature type="transmembrane region" description="Helical" evidence="1">
    <location>
        <begin position="141"/>
        <end position="166"/>
    </location>
</feature>
<name>A0A9P9AGC8_9PEZI</name>
<dbReference type="Proteomes" id="UP000770015">
    <property type="component" value="Unassembled WGS sequence"/>
</dbReference>
<protein>
    <submittedName>
        <fullName evidence="2">Uncharacterized protein</fullName>
    </submittedName>
</protein>
<keyword evidence="1" id="KW-0812">Transmembrane</keyword>
<sequence>MKLPTGKTVLFWHASVSVVVVRVLYMLSIITSRFQSIEGVATFLFEIFLTIVVYCSLATLLAFKANEAQRSPEPVVEVRRGNVPIYAVGRRRDRLLVQAASWIWSFALIGNVSIFTILGLASARRETWKLNDIPGVFKPLVYIFSPLIFTCFLSNFGTAIYIRCVWPRTAVKLFSREAPNEVPQNRQPGGLPPAYTALPGGPVDVELGTLPATTANGNGAPKPVDVLVSSWSGLFAGSRLRL</sequence>
<evidence type="ECO:0000256" key="1">
    <source>
        <dbReference type="SAM" id="Phobius"/>
    </source>
</evidence>
<dbReference type="EMBL" id="JAGSXJ010000001">
    <property type="protein sequence ID" value="KAH6697128.1"/>
    <property type="molecule type" value="Genomic_DNA"/>
</dbReference>
<comment type="caution">
    <text evidence="2">The sequence shown here is derived from an EMBL/GenBank/DDBJ whole genome shotgun (WGS) entry which is preliminary data.</text>
</comment>
<dbReference type="AlphaFoldDB" id="A0A9P9AGC8"/>
<evidence type="ECO:0000313" key="3">
    <source>
        <dbReference type="Proteomes" id="UP000770015"/>
    </source>
</evidence>
<proteinExistence type="predicted"/>
<feature type="transmembrane region" description="Helical" evidence="1">
    <location>
        <begin position="43"/>
        <end position="63"/>
    </location>
</feature>
<accession>A0A9P9AGC8</accession>
<evidence type="ECO:0000313" key="2">
    <source>
        <dbReference type="EMBL" id="KAH6697128.1"/>
    </source>
</evidence>
<keyword evidence="1" id="KW-0472">Membrane</keyword>